<protein>
    <submittedName>
        <fullName evidence="5">4Fe-4S ferredoxin</fullName>
    </submittedName>
</protein>
<comment type="caution">
    <text evidence="5">The sequence shown here is derived from an EMBL/GenBank/DDBJ whole genome shotgun (WGS) entry which is preliminary data.</text>
</comment>
<dbReference type="PANTHER" id="PTHR43193:SF2">
    <property type="entry name" value="POLYFERREDOXIN PROTEIN FWDF"/>
    <property type="match status" value="1"/>
</dbReference>
<keyword evidence="1" id="KW-0479">Metal-binding</keyword>
<dbReference type="Gene3D" id="3.30.70.3270">
    <property type="match status" value="2"/>
</dbReference>
<evidence type="ECO:0000256" key="3">
    <source>
        <dbReference type="ARBA" id="ARBA00023014"/>
    </source>
</evidence>
<dbReference type="SUPFAM" id="SSF54862">
    <property type="entry name" value="4Fe-4S ferredoxins"/>
    <property type="match status" value="1"/>
</dbReference>
<sequence>MDDDYKTKSFSQQSKTWSVSYGLCKSCGLCIAICPQKCIVRSKNAVGIYGDPSVEVEIEKCISCGQCELICPEAAIKVSRKK</sequence>
<dbReference type="EMBL" id="PEWD01000035">
    <property type="protein sequence ID" value="PIU69041.1"/>
    <property type="molecule type" value="Genomic_DNA"/>
</dbReference>
<name>A0A2M7ANS2_UNCKA</name>
<accession>A0A2M7ANS2</accession>
<evidence type="ECO:0000313" key="6">
    <source>
        <dbReference type="Proteomes" id="UP000229916"/>
    </source>
</evidence>
<dbReference type="InterPro" id="IPR017896">
    <property type="entry name" value="4Fe4S_Fe-S-bd"/>
</dbReference>
<feature type="domain" description="4Fe-4S ferredoxin-type" evidence="4">
    <location>
        <begin position="52"/>
        <end position="81"/>
    </location>
</feature>
<keyword evidence="3" id="KW-0411">Iron-sulfur</keyword>
<dbReference type="Proteomes" id="UP000229916">
    <property type="component" value="Unassembled WGS sequence"/>
</dbReference>
<dbReference type="PROSITE" id="PS00198">
    <property type="entry name" value="4FE4S_FER_1"/>
    <property type="match status" value="1"/>
</dbReference>
<dbReference type="PANTHER" id="PTHR43193">
    <property type="match status" value="1"/>
</dbReference>
<dbReference type="InterPro" id="IPR052977">
    <property type="entry name" value="Polyferredoxin-like_ET"/>
</dbReference>
<evidence type="ECO:0000256" key="2">
    <source>
        <dbReference type="ARBA" id="ARBA00023004"/>
    </source>
</evidence>
<reference evidence="6" key="1">
    <citation type="submission" date="2017-09" db="EMBL/GenBank/DDBJ databases">
        <title>Depth-based differentiation of microbial function through sediment-hosted aquifers and enrichment of novel symbionts in the deep terrestrial subsurface.</title>
        <authorList>
            <person name="Probst A.J."/>
            <person name="Ladd B."/>
            <person name="Jarett J.K."/>
            <person name="Geller-Mcgrath D.E."/>
            <person name="Sieber C.M.K."/>
            <person name="Emerson J.B."/>
            <person name="Anantharaman K."/>
            <person name="Thomas B.C."/>
            <person name="Malmstrom R."/>
            <person name="Stieglmeier M."/>
            <person name="Klingl A."/>
            <person name="Woyke T."/>
            <person name="Ryan C.M."/>
            <person name="Banfield J.F."/>
        </authorList>
    </citation>
    <scope>NUCLEOTIDE SEQUENCE [LARGE SCALE GENOMIC DNA]</scope>
</reference>
<evidence type="ECO:0000313" key="5">
    <source>
        <dbReference type="EMBL" id="PIU69041.1"/>
    </source>
</evidence>
<keyword evidence="2" id="KW-0408">Iron</keyword>
<dbReference type="GO" id="GO:0051536">
    <property type="term" value="F:iron-sulfur cluster binding"/>
    <property type="evidence" value="ECO:0007669"/>
    <property type="project" value="UniProtKB-KW"/>
</dbReference>
<evidence type="ECO:0000259" key="4">
    <source>
        <dbReference type="PROSITE" id="PS51379"/>
    </source>
</evidence>
<dbReference type="AlphaFoldDB" id="A0A2M7ANS2"/>
<dbReference type="InterPro" id="IPR017900">
    <property type="entry name" value="4Fe4S_Fe_S_CS"/>
</dbReference>
<dbReference type="Pfam" id="PF13187">
    <property type="entry name" value="Fer4_9"/>
    <property type="match status" value="1"/>
</dbReference>
<evidence type="ECO:0000256" key="1">
    <source>
        <dbReference type="ARBA" id="ARBA00022723"/>
    </source>
</evidence>
<feature type="domain" description="4Fe-4S ferredoxin-type" evidence="4">
    <location>
        <begin position="15"/>
        <end position="44"/>
    </location>
</feature>
<proteinExistence type="predicted"/>
<dbReference type="GO" id="GO:0046872">
    <property type="term" value="F:metal ion binding"/>
    <property type="evidence" value="ECO:0007669"/>
    <property type="project" value="UniProtKB-KW"/>
</dbReference>
<organism evidence="5 6">
    <name type="scientific">candidate division WWE3 bacterium CG06_land_8_20_14_3_00_42_16</name>
    <dbReference type="NCBI Taxonomy" id="1975083"/>
    <lineage>
        <taxon>Bacteria</taxon>
        <taxon>Katanobacteria</taxon>
    </lineage>
</organism>
<dbReference type="PROSITE" id="PS51379">
    <property type="entry name" value="4FE4S_FER_2"/>
    <property type="match status" value="2"/>
</dbReference>
<gene>
    <name evidence="5" type="ORF">COS81_01685</name>
</gene>